<name>A0A841PAQ4_9HYPH</name>
<evidence type="ECO:0000313" key="1">
    <source>
        <dbReference type="EMBL" id="MBB6410671.1"/>
    </source>
</evidence>
<dbReference type="AlphaFoldDB" id="A0A841PAQ4"/>
<proteinExistence type="predicted"/>
<dbReference type="PANTHER" id="PTHR30348">
    <property type="entry name" value="UNCHARACTERIZED PROTEIN YECE"/>
    <property type="match status" value="1"/>
</dbReference>
<dbReference type="EMBL" id="JACHEF010000003">
    <property type="protein sequence ID" value="MBB6410671.1"/>
    <property type="molecule type" value="Genomic_DNA"/>
</dbReference>
<accession>A0A841PAQ4</accession>
<gene>
    <name evidence="1" type="ORF">HNQ71_003345</name>
</gene>
<dbReference type="SUPFAM" id="SSF117396">
    <property type="entry name" value="TM1631-like"/>
    <property type="match status" value="1"/>
</dbReference>
<organism evidence="1 2">
    <name type="scientific">Mesorhizobium sangaii</name>
    <dbReference type="NCBI Taxonomy" id="505389"/>
    <lineage>
        <taxon>Bacteria</taxon>
        <taxon>Pseudomonadati</taxon>
        <taxon>Pseudomonadota</taxon>
        <taxon>Alphaproteobacteria</taxon>
        <taxon>Hyphomicrobiales</taxon>
        <taxon>Phyllobacteriaceae</taxon>
        <taxon>Mesorhizobium</taxon>
    </lineage>
</organism>
<dbReference type="Gene3D" id="3.20.20.410">
    <property type="entry name" value="Protein of unknown function UPF0759"/>
    <property type="match status" value="1"/>
</dbReference>
<dbReference type="Pfam" id="PF01904">
    <property type="entry name" value="DUF72"/>
    <property type="match status" value="1"/>
</dbReference>
<dbReference type="InterPro" id="IPR002763">
    <property type="entry name" value="DUF72"/>
</dbReference>
<keyword evidence="2" id="KW-1185">Reference proteome</keyword>
<reference evidence="1 2" key="1">
    <citation type="submission" date="2020-08" db="EMBL/GenBank/DDBJ databases">
        <title>Genomic Encyclopedia of Type Strains, Phase IV (KMG-IV): sequencing the most valuable type-strain genomes for metagenomic binning, comparative biology and taxonomic classification.</title>
        <authorList>
            <person name="Goeker M."/>
        </authorList>
    </citation>
    <scope>NUCLEOTIDE SEQUENCE [LARGE SCALE GENOMIC DNA]</scope>
    <source>
        <strain evidence="1 2">DSM 100039</strain>
    </source>
</reference>
<protein>
    <submittedName>
        <fullName evidence="1">Uncharacterized protein YecE (DUF72 family)</fullName>
    </submittedName>
</protein>
<comment type="caution">
    <text evidence="1">The sequence shown here is derived from an EMBL/GenBank/DDBJ whole genome shotgun (WGS) entry which is preliminary data.</text>
</comment>
<dbReference type="InterPro" id="IPR036520">
    <property type="entry name" value="UPF0759_sf"/>
</dbReference>
<dbReference type="PANTHER" id="PTHR30348:SF4">
    <property type="entry name" value="DUF72 DOMAIN-CONTAINING PROTEIN"/>
    <property type="match status" value="1"/>
</dbReference>
<sequence length="296" mass="34631">MGSEAIKRKALAPDERRERRRLRRERQRIENVGRADKMHSARLAGAIAKRDTESCLQASAYVGCSGWFYWKWRGQFYPTDLPTSEWFNHYAKRFDTVEINASFYSWPTVANVKSWLRQPAKSSFVYTVKVCELITHIKRFEGTKTLVKDFGMIADILGERMGCFLFQLPPSYHFTKARLNDILGQLDPARRNVVEFRHASWWNETVYSAFQETGTIFCSCSGPRLPDVLVRTAEDVYVRLHGPERWYRHDYTRDELGGWADKIRASGARRAWVYFNNDYEGFAPKNALSMRRLLEE</sequence>
<evidence type="ECO:0000313" key="2">
    <source>
        <dbReference type="Proteomes" id="UP000556329"/>
    </source>
</evidence>
<dbReference type="RefSeq" id="WP_210333936.1">
    <property type="nucleotide sequence ID" value="NZ_JACHEF010000003.1"/>
</dbReference>
<dbReference type="Proteomes" id="UP000556329">
    <property type="component" value="Unassembled WGS sequence"/>
</dbReference>